<dbReference type="SUPFAM" id="SSF51905">
    <property type="entry name" value="FAD/NAD(P)-binding domain"/>
    <property type="match status" value="2"/>
</dbReference>
<organism evidence="11 12">
    <name type="scientific">Coniosporium apollinis</name>
    <dbReference type="NCBI Taxonomy" id="61459"/>
    <lineage>
        <taxon>Eukaryota</taxon>
        <taxon>Fungi</taxon>
        <taxon>Dikarya</taxon>
        <taxon>Ascomycota</taxon>
        <taxon>Pezizomycotina</taxon>
        <taxon>Dothideomycetes</taxon>
        <taxon>Dothideomycetes incertae sedis</taxon>
        <taxon>Coniosporium</taxon>
    </lineage>
</organism>
<dbReference type="InterPro" id="IPR036188">
    <property type="entry name" value="FAD/NAD-bd_sf"/>
</dbReference>
<evidence type="ECO:0000256" key="3">
    <source>
        <dbReference type="ARBA" id="ARBA00007588"/>
    </source>
</evidence>
<dbReference type="Gene3D" id="3.50.50.60">
    <property type="entry name" value="FAD/NAD(P)-binding domain"/>
    <property type="match status" value="1"/>
</dbReference>
<evidence type="ECO:0000256" key="1">
    <source>
        <dbReference type="ARBA" id="ARBA00001974"/>
    </source>
</evidence>
<keyword evidence="12" id="KW-1185">Reference proteome</keyword>
<comment type="similarity">
    <text evidence="3">Belongs to the lysine N(6)-hydroxylase/L-ornithine N(5)-oxygenase family.</text>
</comment>
<evidence type="ECO:0000256" key="5">
    <source>
        <dbReference type="ARBA" id="ARBA00022630"/>
    </source>
</evidence>
<dbReference type="PANTHER" id="PTHR23023">
    <property type="entry name" value="DIMETHYLANILINE MONOOXYGENASE"/>
    <property type="match status" value="1"/>
</dbReference>
<protein>
    <recommendedName>
        <fullName evidence="4">L-ornithine N(5)-monooxygenase [NAD(P)H]</fullName>
        <ecNumber evidence="4">1.14.13.196</ecNumber>
    </recommendedName>
</protein>
<dbReference type="InterPro" id="IPR025700">
    <property type="entry name" value="Lys/Orn_oxygenase"/>
</dbReference>
<dbReference type="Proteomes" id="UP001172684">
    <property type="component" value="Unassembled WGS sequence"/>
</dbReference>
<comment type="catalytic activity">
    <reaction evidence="10">
        <text>L-ornithine + NADH + O2 = N(5)-hydroxy-L-ornithine + NAD(+) + H2O</text>
        <dbReference type="Rhea" id="RHEA:41512"/>
        <dbReference type="ChEBI" id="CHEBI:15377"/>
        <dbReference type="ChEBI" id="CHEBI:15379"/>
        <dbReference type="ChEBI" id="CHEBI:46911"/>
        <dbReference type="ChEBI" id="CHEBI:57540"/>
        <dbReference type="ChEBI" id="CHEBI:57945"/>
        <dbReference type="ChEBI" id="CHEBI:78275"/>
        <dbReference type="EC" id="1.14.13.196"/>
    </reaction>
</comment>
<evidence type="ECO:0000313" key="11">
    <source>
        <dbReference type="EMBL" id="KAJ9664431.1"/>
    </source>
</evidence>
<name>A0ABQ9NSI7_9PEZI</name>
<evidence type="ECO:0000256" key="2">
    <source>
        <dbReference type="ARBA" id="ARBA00004924"/>
    </source>
</evidence>
<keyword evidence="8" id="KW-0560">Oxidoreductase</keyword>
<comment type="cofactor">
    <cofactor evidence="1">
        <name>FAD</name>
        <dbReference type="ChEBI" id="CHEBI:57692"/>
    </cofactor>
</comment>
<proteinExistence type="inferred from homology"/>
<dbReference type="InterPro" id="IPR050346">
    <property type="entry name" value="FMO-like"/>
</dbReference>
<comment type="catalytic activity">
    <reaction evidence="9">
        <text>L-ornithine + NADPH + O2 = N(5)-hydroxy-L-ornithine + NADP(+) + H2O</text>
        <dbReference type="Rhea" id="RHEA:41508"/>
        <dbReference type="ChEBI" id="CHEBI:15377"/>
        <dbReference type="ChEBI" id="CHEBI:15379"/>
        <dbReference type="ChEBI" id="CHEBI:46911"/>
        <dbReference type="ChEBI" id="CHEBI:57783"/>
        <dbReference type="ChEBI" id="CHEBI:58349"/>
        <dbReference type="ChEBI" id="CHEBI:78275"/>
        <dbReference type="EC" id="1.14.13.196"/>
    </reaction>
</comment>
<keyword evidence="7" id="KW-0521">NADP</keyword>
<reference evidence="11" key="1">
    <citation type="submission" date="2022-10" db="EMBL/GenBank/DDBJ databases">
        <title>Culturing micro-colonial fungi from biological soil crusts in the Mojave desert and describing Neophaeococcomyces mojavensis, and introducing the new genera and species Taxawa tesnikishii.</title>
        <authorList>
            <person name="Kurbessoian T."/>
            <person name="Stajich J.E."/>
        </authorList>
    </citation>
    <scope>NUCLEOTIDE SEQUENCE</scope>
    <source>
        <strain evidence="11">TK_1</strain>
    </source>
</reference>
<comment type="pathway">
    <text evidence="2">Siderophore biosynthesis.</text>
</comment>
<accession>A0ABQ9NSI7</accession>
<evidence type="ECO:0000256" key="8">
    <source>
        <dbReference type="ARBA" id="ARBA00023002"/>
    </source>
</evidence>
<dbReference type="Pfam" id="PF13434">
    <property type="entry name" value="Lys_Orn_oxgnase"/>
    <property type="match status" value="1"/>
</dbReference>
<sequence length="565" mass="63212">MEEADLVIIGAAKTYLQVHPHTNLVILEAASTLGGVWAQHRLHPGLKSNNMLGTYENSDFPMDEATFGIKTGEHIPGPVIHDYLAKYAERFDITPKIRFQSRVTTVTKNSEDGGWVLSVEDSSPHASESKRLHAHKLVLATGLVSEAFLPAHEGASSFDAPIFHSKDFLQHAETLKTNGRVAILGSAKSAYDAAYAYASAGIPMDWIIRESGHGPCWMAPPYVTPLKRWLEKLIFTRILTWMSPCIWGDADGFGWIRRLLHGNAIGSALANGFWWVLGNDVVSLNGYDKHPETAKLKPWYAPFWSGCNLSIINYPTDFWELVRSGKVRVHVADITRLSAKTIHLSNGESLPVEALLCATGWRHKPTIKFVPDGLDAELGLPHHSDQPDKLMGKADAEVLSRLPRLRDQPVLNPNLKPLQESKQTPTGHPNRPYLLYHFMVPPAFYKDRSIGFAGAAMTPAHAICLQIQSLWLTAYLDGNLPLDKSEDEVRWETMLHARFLRWRYPGGHGAQFPDFVFDSLPYFDLLLGELGLRTRRKGGWVRELTEGYGPEDYRGLVEEWVGFEG</sequence>
<comment type="caution">
    <text evidence="11">The sequence shown here is derived from an EMBL/GenBank/DDBJ whole genome shotgun (WGS) entry which is preliminary data.</text>
</comment>
<evidence type="ECO:0000256" key="4">
    <source>
        <dbReference type="ARBA" id="ARBA00012881"/>
    </source>
</evidence>
<dbReference type="EC" id="1.14.13.196" evidence="4"/>
<keyword evidence="5" id="KW-0285">Flavoprotein</keyword>
<evidence type="ECO:0000313" key="12">
    <source>
        <dbReference type="Proteomes" id="UP001172684"/>
    </source>
</evidence>
<evidence type="ECO:0000256" key="10">
    <source>
        <dbReference type="ARBA" id="ARBA00049248"/>
    </source>
</evidence>
<evidence type="ECO:0000256" key="9">
    <source>
        <dbReference type="ARBA" id="ARBA00047598"/>
    </source>
</evidence>
<gene>
    <name evidence="11" type="ORF">H2201_005179</name>
</gene>
<evidence type="ECO:0000256" key="7">
    <source>
        <dbReference type="ARBA" id="ARBA00022857"/>
    </source>
</evidence>
<keyword evidence="6" id="KW-0274">FAD</keyword>
<dbReference type="EMBL" id="JAPDRL010000037">
    <property type="protein sequence ID" value="KAJ9664431.1"/>
    <property type="molecule type" value="Genomic_DNA"/>
</dbReference>
<evidence type="ECO:0000256" key="6">
    <source>
        <dbReference type="ARBA" id="ARBA00022827"/>
    </source>
</evidence>